<dbReference type="RefSeq" id="WP_154522080.1">
    <property type="nucleotide sequence ID" value="NZ_JAXEDB010000069.1"/>
</dbReference>
<dbReference type="PANTHER" id="PTHR33885:SF3">
    <property type="entry name" value="PHAGE SHOCK PROTEIN C"/>
    <property type="match status" value="1"/>
</dbReference>
<gene>
    <name evidence="8" type="ORF">FYJ35_01450</name>
</gene>
<evidence type="ECO:0000313" key="9">
    <source>
        <dbReference type="Proteomes" id="UP000481852"/>
    </source>
</evidence>
<keyword evidence="5 6" id="KW-0472">Membrane</keyword>
<sequence length="72" mass="7694">MKKLRRSSKDNKICGVCGGIAEFFGVDATIVRILFVLFTLAGGSGILLYIAMAIIMPKPAGESDNEDGKDET</sequence>
<evidence type="ECO:0000256" key="3">
    <source>
        <dbReference type="ARBA" id="ARBA00022692"/>
    </source>
</evidence>
<comment type="subcellular location">
    <subcellularLocation>
        <location evidence="1">Cell membrane</location>
        <topology evidence="1">Single-pass membrane protein</topology>
    </subcellularLocation>
</comment>
<dbReference type="AlphaFoldDB" id="A0A6L5X5V5"/>
<organism evidence="8 9">
    <name type="scientific">Porcincola intestinalis</name>
    <dbReference type="NCBI Taxonomy" id="2606632"/>
    <lineage>
        <taxon>Bacteria</taxon>
        <taxon>Bacillati</taxon>
        <taxon>Bacillota</taxon>
        <taxon>Clostridia</taxon>
        <taxon>Lachnospirales</taxon>
        <taxon>Lachnospiraceae</taxon>
        <taxon>Porcincola</taxon>
    </lineage>
</organism>
<keyword evidence="2" id="KW-1003">Cell membrane</keyword>
<keyword evidence="4 6" id="KW-1133">Transmembrane helix</keyword>
<evidence type="ECO:0000256" key="6">
    <source>
        <dbReference type="SAM" id="Phobius"/>
    </source>
</evidence>
<evidence type="ECO:0000256" key="5">
    <source>
        <dbReference type="ARBA" id="ARBA00023136"/>
    </source>
</evidence>
<name>A0A6L5X5V5_9FIRM</name>
<dbReference type="InterPro" id="IPR007168">
    <property type="entry name" value="Phageshock_PspC_N"/>
</dbReference>
<evidence type="ECO:0000259" key="7">
    <source>
        <dbReference type="Pfam" id="PF04024"/>
    </source>
</evidence>
<comment type="caution">
    <text evidence="8">The sequence shown here is derived from an EMBL/GenBank/DDBJ whole genome shotgun (WGS) entry which is preliminary data.</text>
</comment>
<feature type="transmembrane region" description="Helical" evidence="6">
    <location>
        <begin position="33"/>
        <end position="56"/>
    </location>
</feature>
<accession>A0A6L5X5V5</accession>
<dbReference type="Proteomes" id="UP000481852">
    <property type="component" value="Unassembled WGS sequence"/>
</dbReference>
<evidence type="ECO:0000256" key="1">
    <source>
        <dbReference type="ARBA" id="ARBA00004162"/>
    </source>
</evidence>
<dbReference type="GO" id="GO:0005886">
    <property type="term" value="C:plasma membrane"/>
    <property type="evidence" value="ECO:0007669"/>
    <property type="project" value="UniProtKB-SubCell"/>
</dbReference>
<feature type="domain" description="Phage shock protein PspC N-terminal" evidence="7">
    <location>
        <begin position="2"/>
        <end position="58"/>
    </location>
</feature>
<dbReference type="PANTHER" id="PTHR33885">
    <property type="entry name" value="PHAGE SHOCK PROTEIN C"/>
    <property type="match status" value="1"/>
</dbReference>
<protein>
    <submittedName>
        <fullName evidence="8">PspC domain-containing protein</fullName>
    </submittedName>
</protein>
<dbReference type="Pfam" id="PF04024">
    <property type="entry name" value="PspC"/>
    <property type="match status" value="1"/>
</dbReference>
<dbReference type="InterPro" id="IPR052027">
    <property type="entry name" value="PspC"/>
</dbReference>
<proteinExistence type="predicted"/>
<evidence type="ECO:0000256" key="4">
    <source>
        <dbReference type="ARBA" id="ARBA00022989"/>
    </source>
</evidence>
<keyword evidence="3 6" id="KW-0812">Transmembrane</keyword>
<reference evidence="8 9" key="1">
    <citation type="submission" date="2019-08" db="EMBL/GenBank/DDBJ databases">
        <title>In-depth cultivation of the pig gut microbiome towards novel bacterial diversity and tailored functional studies.</title>
        <authorList>
            <person name="Wylensek D."/>
            <person name="Hitch T.C.A."/>
            <person name="Clavel T."/>
        </authorList>
    </citation>
    <scope>NUCLEOTIDE SEQUENCE [LARGE SCALE GENOMIC DNA]</scope>
    <source>
        <strain evidence="8 9">Oil+RF-744-WCA-WT-11</strain>
    </source>
</reference>
<dbReference type="EMBL" id="VULZ01000001">
    <property type="protein sequence ID" value="MSS13722.1"/>
    <property type="molecule type" value="Genomic_DNA"/>
</dbReference>
<evidence type="ECO:0000256" key="2">
    <source>
        <dbReference type="ARBA" id="ARBA00022475"/>
    </source>
</evidence>
<evidence type="ECO:0000313" key="8">
    <source>
        <dbReference type="EMBL" id="MSS13722.1"/>
    </source>
</evidence>
<keyword evidence="9" id="KW-1185">Reference proteome</keyword>